<gene>
    <name evidence="6" type="ORF">FAD_0599</name>
</gene>
<dbReference type="Pfam" id="PF08543">
    <property type="entry name" value="Phos_pyr_kin"/>
    <property type="match status" value="1"/>
</dbReference>
<accession>A0A1V0N2X1</accession>
<dbReference type="KEGG" id="fai:FAD_0599"/>
<dbReference type="PANTHER" id="PTHR20858:SF17">
    <property type="entry name" value="HYDROXYMETHYLPYRIMIDINE_PHOSPHOMETHYLPYRIMIDINE KINASE THI20-RELATED"/>
    <property type="match status" value="1"/>
</dbReference>
<dbReference type="InterPro" id="IPR029056">
    <property type="entry name" value="Ribokinase-like"/>
</dbReference>
<evidence type="ECO:0000256" key="4">
    <source>
        <dbReference type="ARBA" id="ARBA00022840"/>
    </source>
</evidence>
<dbReference type="InterPro" id="IPR004399">
    <property type="entry name" value="HMP/HMP-P_kinase_dom"/>
</dbReference>
<organism evidence="6 7">
    <name type="scientific">Ferroplasma acidiphilum</name>
    <dbReference type="NCBI Taxonomy" id="74969"/>
    <lineage>
        <taxon>Archaea</taxon>
        <taxon>Methanobacteriati</taxon>
        <taxon>Thermoplasmatota</taxon>
        <taxon>Thermoplasmata</taxon>
        <taxon>Thermoplasmatales</taxon>
        <taxon>Ferroplasmaceae</taxon>
        <taxon>Ferroplasma</taxon>
    </lineage>
</organism>
<dbReference type="GO" id="GO:0008902">
    <property type="term" value="F:hydroxymethylpyrimidine kinase activity"/>
    <property type="evidence" value="ECO:0007669"/>
    <property type="project" value="TreeGrafter"/>
</dbReference>
<name>A0A1V0N2X1_9ARCH</name>
<dbReference type="SUPFAM" id="SSF53613">
    <property type="entry name" value="Ribokinase-like"/>
    <property type="match status" value="1"/>
</dbReference>
<reference evidence="6 7" key="1">
    <citation type="submission" date="2011-10" db="EMBL/GenBank/DDBJ databases">
        <title>Metabolic and evolutionary patterns in the extreme acidophile Ferroplasma acidiphilum.</title>
        <authorList>
            <person name="Golyshina O.V."/>
            <person name="Kozyavkin S.A."/>
            <person name="Tatusov R.L."/>
            <person name="Slesarev A.I."/>
            <person name="Golyshin P.N."/>
        </authorList>
    </citation>
    <scope>NUCLEOTIDE SEQUENCE [LARGE SCALE GENOMIC DNA]</scope>
    <source>
        <strain evidence="7">Y</strain>
    </source>
</reference>
<keyword evidence="2" id="KW-0547">Nucleotide-binding</keyword>
<dbReference type="Proteomes" id="UP000192050">
    <property type="component" value="Chromosome"/>
</dbReference>
<dbReference type="GO" id="GO:0005829">
    <property type="term" value="C:cytosol"/>
    <property type="evidence" value="ECO:0007669"/>
    <property type="project" value="TreeGrafter"/>
</dbReference>
<evidence type="ECO:0000259" key="5">
    <source>
        <dbReference type="Pfam" id="PF08543"/>
    </source>
</evidence>
<keyword evidence="1" id="KW-0808">Transferase</keyword>
<dbReference type="InterPro" id="IPR013749">
    <property type="entry name" value="PM/HMP-P_kinase-1"/>
</dbReference>
<dbReference type="EMBL" id="CP015363">
    <property type="protein sequence ID" value="ARD84510.1"/>
    <property type="molecule type" value="Genomic_DNA"/>
</dbReference>
<dbReference type="FunFam" id="3.40.1190.20:FF:000003">
    <property type="entry name" value="Phosphomethylpyrimidine kinase ThiD"/>
    <property type="match status" value="1"/>
</dbReference>
<keyword evidence="4" id="KW-0067">ATP-binding</keyword>
<dbReference type="GO" id="GO:0009228">
    <property type="term" value="P:thiamine biosynthetic process"/>
    <property type="evidence" value="ECO:0007669"/>
    <property type="project" value="InterPro"/>
</dbReference>
<dbReference type="NCBIfam" id="TIGR00097">
    <property type="entry name" value="HMP-P_kinase"/>
    <property type="match status" value="1"/>
</dbReference>
<dbReference type="RefSeq" id="WP_048074070.1">
    <property type="nucleotide sequence ID" value="NZ_CP015363.1"/>
</dbReference>
<evidence type="ECO:0000313" key="6">
    <source>
        <dbReference type="EMBL" id="ARD84510.1"/>
    </source>
</evidence>
<dbReference type="STRING" id="74969.FAD_0599"/>
<feature type="domain" description="Pyridoxamine kinase/Phosphomethylpyrimidine kinase" evidence="5">
    <location>
        <begin position="12"/>
        <end position="254"/>
    </location>
</feature>
<evidence type="ECO:0000256" key="1">
    <source>
        <dbReference type="ARBA" id="ARBA00022679"/>
    </source>
</evidence>
<protein>
    <submittedName>
        <fullName evidence="6">Phosphomethylpyrimidine kinase</fullName>
    </submittedName>
</protein>
<dbReference type="GO" id="GO:0005524">
    <property type="term" value="F:ATP binding"/>
    <property type="evidence" value="ECO:0007669"/>
    <property type="project" value="UniProtKB-KW"/>
</dbReference>
<evidence type="ECO:0000256" key="3">
    <source>
        <dbReference type="ARBA" id="ARBA00022777"/>
    </source>
</evidence>
<evidence type="ECO:0000256" key="2">
    <source>
        <dbReference type="ARBA" id="ARBA00022741"/>
    </source>
</evidence>
<dbReference type="AlphaFoldDB" id="A0A1V0N2X1"/>
<evidence type="ECO:0000313" key="7">
    <source>
        <dbReference type="Proteomes" id="UP000192050"/>
    </source>
</evidence>
<keyword evidence="7" id="KW-1185">Reference proteome</keyword>
<sequence>MVARVMSVASTDSGGGAGIMADLKTFTAMKVFGTSVIVTLTAQNSVSVKSIYELPLKFINEQFDAIMEDIGTDAAKTGMLYSAPVISDVTEKFKQYGIKNIVIDPVMISKTNVRLLREDAVETMITKLMKIAELITPNIPEAEKISSMKIRNSEDTKIASKKIYENTGSSVLIKGGHAGSRYSTDILYDGSEYYEFPSRRINTNNTHGTGDTLSASIASYLASGKKLPESIELAKKYIDGAIENSFPMGKGYGALSHFWAIK</sequence>
<dbReference type="Gene3D" id="3.40.1190.20">
    <property type="match status" value="1"/>
</dbReference>
<keyword evidence="3 6" id="KW-0418">Kinase</keyword>
<dbReference type="GeneID" id="16025806"/>
<dbReference type="PANTHER" id="PTHR20858">
    <property type="entry name" value="PHOSPHOMETHYLPYRIMIDINE KINASE"/>
    <property type="match status" value="1"/>
</dbReference>
<dbReference type="CDD" id="cd01169">
    <property type="entry name" value="HMPP_kinase"/>
    <property type="match status" value="1"/>
</dbReference>
<proteinExistence type="predicted"/>
<dbReference type="GO" id="GO:0008972">
    <property type="term" value="F:phosphomethylpyrimidine kinase activity"/>
    <property type="evidence" value="ECO:0007669"/>
    <property type="project" value="InterPro"/>
</dbReference>